<gene>
    <name evidence="1" type="ORF">vBSenM1_57</name>
</gene>
<dbReference type="Proteomes" id="UP000503581">
    <property type="component" value="Genome"/>
</dbReference>
<organism evidence="1 2">
    <name type="scientific">Salmonella phage vB_SenM-1</name>
    <dbReference type="NCBI Taxonomy" id="2732255"/>
    <lineage>
        <taxon>Viruses</taxon>
        <taxon>Duplodnaviria</taxon>
        <taxon>Heunggongvirae</taxon>
        <taxon>Uroviricota</taxon>
        <taxon>Caudoviricetes</taxon>
        <taxon>Rosemountvirus</taxon>
        <taxon>Rosemountvirus SE13</taxon>
    </lineage>
</organism>
<evidence type="ECO:0000313" key="1">
    <source>
        <dbReference type="EMBL" id="QJQ40057.1"/>
    </source>
</evidence>
<dbReference type="EMBL" id="MT012730">
    <property type="protein sequence ID" value="QJQ40057.1"/>
    <property type="molecule type" value="Genomic_DNA"/>
</dbReference>
<name>A0A6M4BEK2_9CAUD</name>
<reference evidence="2" key="1">
    <citation type="submission" date="2020-02" db="EMBL/GenBank/DDBJ databases">
        <title>A series of three bacteriophages infecting Salmonella enterica strains and being potentially suitable for phage therapy.</title>
        <authorList>
            <person name="Kosznik-Kwasnicka K."/>
            <person name="Cieminska K."/>
            <person name="Grabski M."/>
            <person name="Grabowski L."/>
            <person name="Jurczak-Kurek A."/>
            <person name="Wegrzyn G."/>
            <person name="Wegrzyn A."/>
        </authorList>
    </citation>
    <scope>NUCLEOTIDE SEQUENCE [LARGE SCALE GENOMIC DNA]</scope>
</reference>
<accession>A0A6M4BEK2</accession>
<sequence>MPYKASSKFSPIIYQNFIRVNKKGELVSSPFVSPVCGLDCRLSQQHNTSGVFVGGRNFRPGLLSSQVFISRRLTSFVTDPAVAFQRHVEVVFTLHLTQDVFTTGLLGGNHVVQAADLNDCSRRGQTQSAVLSGSTGAINQGRNVGNNIATTQEVFVHVQVTNLEQVFRVVDSLVDERVERSRVHDVRTNLLRTVTHLSVDFVQVLHGDVCSSTGTCCYVQNNISVCADSSYQTCSSGIQVILEHCSRSLCSNNSCWFSITCTDATHHSTGNVQRTNTAVDFNRTVQNLAQSLRINFVGAGVSVTTSSDAVNQLPHCLLNVITDYVLVTQDKGTGRSFVKLLYVLVDQFGGGRTYLFVKNIQ</sequence>
<evidence type="ECO:0000313" key="2">
    <source>
        <dbReference type="Proteomes" id="UP000503581"/>
    </source>
</evidence>
<protein>
    <submittedName>
        <fullName evidence="1">Uncharacterized protein</fullName>
    </submittedName>
</protein>
<proteinExistence type="predicted"/>